<gene>
    <name evidence="1" type="ORF">OSH00_19335</name>
</gene>
<keyword evidence="2" id="KW-1185">Reference proteome</keyword>
<dbReference type="RefSeq" id="WP_266131772.1">
    <property type="nucleotide sequence ID" value="NZ_JAPKMY010000016.1"/>
</dbReference>
<protein>
    <submittedName>
        <fullName evidence="1">Uncharacterized protein</fullName>
    </submittedName>
</protein>
<dbReference type="Proteomes" id="UP001146019">
    <property type="component" value="Unassembled WGS sequence"/>
</dbReference>
<dbReference type="EMBL" id="JAPKMY010000016">
    <property type="protein sequence ID" value="MCX5469873.1"/>
    <property type="molecule type" value="Genomic_DNA"/>
</dbReference>
<name>A0A9X3DWY2_9GAMM</name>
<reference evidence="1" key="1">
    <citation type="submission" date="2022-11" db="EMBL/GenBank/DDBJ databases">
        <title>Biodiversity and phylogenetic relationships of bacteria.</title>
        <authorList>
            <person name="Machado R.A.R."/>
            <person name="Bhat A."/>
            <person name="Loulou A."/>
            <person name="Kallel S."/>
        </authorList>
    </citation>
    <scope>NUCLEOTIDE SEQUENCE</scope>
    <source>
        <strain evidence="1">A-IN1</strain>
    </source>
</reference>
<organism evidence="1 2">
    <name type="scientific">Acinetobacter nematophilus</name>
    <dbReference type="NCBI Taxonomy" id="2994642"/>
    <lineage>
        <taxon>Bacteria</taxon>
        <taxon>Pseudomonadati</taxon>
        <taxon>Pseudomonadota</taxon>
        <taxon>Gammaproteobacteria</taxon>
        <taxon>Moraxellales</taxon>
        <taxon>Moraxellaceae</taxon>
        <taxon>Acinetobacter</taxon>
    </lineage>
</organism>
<evidence type="ECO:0000313" key="1">
    <source>
        <dbReference type="EMBL" id="MCX5469873.1"/>
    </source>
</evidence>
<comment type="caution">
    <text evidence="1">The sequence shown here is derived from an EMBL/GenBank/DDBJ whole genome shotgun (WGS) entry which is preliminary data.</text>
</comment>
<proteinExistence type="predicted"/>
<dbReference type="AlphaFoldDB" id="A0A9X3DWY2"/>
<accession>A0A9X3DWY2</accession>
<evidence type="ECO:0000313" key="2">
    <source>
        <dbReference type="Proteomes" id="UP001146019"/>
    </source>
</evidence>
<sequence length="89" mass="10577">MDLFTAILNIHQLQIQQSLFVEQPWTPESLVKLQDIPVNRKIRNDNFTYFLDVLEIKSLLLRLESRNTCLRDICHLIIEHAIENSKFIE</sequence>